<dbReference type="EMBL" id="CASHTH010002372">
    <property type="protein sequence ID" value="CAI8028994.1"/>
    <property type="molecule type" value="Genomic_DNA"/>
</dbReference>
<dbReference type="GO" id="GO:0051015">
    <property type="term" value="F:actin filament binding"/>
    <property type="evidence" value="ECO:0007669"/>
    <property type="project" value="InterPro"/>
</dbReference>
<dbReference type="InterPro" id="IPR017997">
    <property type="entry name" value="Vinculin"/>
</dbReference>
<sequence length="364" mass="39599">MPVFHTKTIQSILDPVAQQVSHLVLLHEDVREGKLVADISLPVRAVSAAVDNLINVGKQTVESSKDELLKKDMPPSFVTVEDACKKLQEAADGLSADQSSQPHHTLLLQGARGILQGVSALLLVFDQAEVRKIVRVCEGIIDYIKVAEVVASMEELVTFTKNLSPGMTSMTKQVDGRTEDLTNPSHADIITAESDQVKRALPLLLSSMKAFVTLTRDQRKGAAEAQENRNYIMMAITESILEIIRVLQLTSPTEEQGAFAAEQGVDQAGLPGGLLPGSLAAKVYQAKELVSRTGADAEVNRHGIEAVKSVLKEARKIARTLPPEKRTAIEEMCNEIEALMQELADLQARGLVSHYTSINIREAN</sequence>
<evidence type="ECO:0000313" key="6">
    <source>
        <dbReference type="EMBL" id="CAI8028994.1"/>
    </source>
</evidence>
<organism evidence="6 7">
    <name type="scientific">Geodia barretti</name>
    <name type="common">Barrett's horny sponge</name>
    <dbReference type="NCBI Taxonomy" id="519541"/>
    <lineage>
        <taxon>Eukaryota</taxon>
        <taxon>Metazoa</taxon>
        <taxon>Porifera</taxon>
        <taxon>Demospongiae</taxon>
        <taxon>Heteroscleromorpha</taxon>
        <taxon>Tetractinellida</taxon>
        <taxon>Astrophorina</taxon>
        <taxon>Geodiidae</taxon>
        <taxon>Geodia</taxon>
    </lineage>
</organism>
<dbReference type="Gene3D" id="1.20.120.810">
    <property type="entry name" value="Vinculin, Vh2 four-helix bundle"/>
    <property type="match status" value="1"/>
</dbReference>
<keyword evidence="7" id="KW-1185">Reference proteome</keyword>
<proteinExistence type="inferred from homology"/>
<comment type="caution">
    <text evidence="6">The sequence shown here is derived from an EMBL/GenBank/DDBJ whole genome shotgun (WGS) entry which is preliminary data.</text>
</comment>
<keyword evidence="4" id="KW-0963">Cytoplasm</keyword>
<dbReference type="Gene3D" id="1.20.120.230">
    <property type="entry name" value="Alpha-catenin/vinculin-like"/>
    <property type="match status" value="2"/>
</dbReference>
<evidence type="ECO:0000256" key="1">
    <source>
        <dbReference type="ARBA" id="ARBA00004496"/>
    </source>
</evidence>
<keyword evidence="5" id="KW-0009">Actin-binding</keyword>
<evidence type="ECO:0000313" key="7">
    <source>
        <dbReference type="Proteomes" id="UP001174909"/>
    </source>
</evidence>
<gene>
    <name evidence="6" type="ORF">GBAR_LOCUS16493</name>
</gene>
<evidence type="ECO:0000256" key="5">
    <source>
        <dbReference type="ARBA" id="ARBA00023203"/>
    </source>
</evidence>
<dbReference type="GO" id="GO:0005737">
    <property type="term" value="C:cytoplasm"/>
    <property type="evidence" value="ECO:0007669"/>
    <property type="project" value="UniProtKB-SubCell"/>
</dbReference>
<evidence type="ECO:0000256" key="2">
    <source>
        <dbReference type="ARBA" id="ARBA00008376"/>
    </source>
</evidence>
<dbReference type="Proteomes" id="UP001174909">
    <property type="component" value="Unassembled WGS sequence"/>
</dbReference>
<accession>A0AA35SG17</accession>
<reference evidence="6" key="1">
    <citation type="submission" date="2023-03" db="EMBL/GenBank/DDBJ databases">
        <authorList>
            <person name="Steffen K."/>
            <person name="Cardenas P."/>
        </authorList>
    </citation>
    <scope>NUCLEOTIDE SEQUENCE</scope>
</reference>
<evidence type="ECO:0000256" key="3">
    <source>
        <dbReference type="ARBA" id="ARBA00014125"/>
    </source>
</evidence>
<dbReference type="InterPro" id="IPR036723">
    <property type="entry name" value="Alpha-catenin/vinculin-like_sf"/>
</dbReference>
<dbReference type="AlphaFoldDB" id="A0AA35SG17"/>
<evidence type="ECO:0000256" key="4">
    <source>
        <dbReference type="ARBA" id="ARBA00022490"/>
    </source>
</evidence>
<dbReference type="Pfam" id="PF01044">
    <property type="entry name" value="Vinculin"/>
    <property type="match status" value="1"/>
</dbReference>
<dbReference type="PANTHER" id="PTHR46180">
    <property type="entry name" value="VINCULIN"/>
    <property type="match status" value="1"/>
</dbReference>
<comment type="subcellular location">
    <subcellularLocation>
        <location evidence="1">Cytoplasm</location>
    </subcellularLocation>
</comment>
<comment type="similarity">
    <text evidence="2">Belongs to the vinculin/alpha-catenin family.</text>
</comment>
<name>A0AA35SG17_GEOBA</name>
<protein>
    <recommendedName>
        <fullName evidence="3">Vinculin</fullName>
    </recommendedName>
</protein>
<dbReference type="InterPro" id="IPR006077">
    <property type="entry name" value="Vinculin/catenin"/>
</dbReference>
<dbReference type="GO" id="GO:0007155">
    <property type="term" value="P:cell adhesion"/>
    <property type="evidence" value="ECO:0007669"/>
    <property type="project" value="InterPro"/>
</dbReference>
<dbReference type="SUPFAM" id="SSF47220">
    <property type="entry name" value="alpha-catenin/vinculin-like"/>
    <property type="match status" value="2"/>
</dbReference>